<organism evidence="4 5">
    <name type="scientific">Frigoriglobus tundricola</name>
    <dbReference type="NCBI Taxonomy" id="2774151"/>
    <lineage>
        <taxon>Bacteria</taxon>
        <taxon>Pseudomonadati</taxon>
        <taxon>Planctomycetota</taxon>
        <taxon>Planctomycetia</taxon>
        <taxon>Gemmatales</taxon>
        <taxon>Gemmataceae</taxon>
        <taxon>Frigoriglobus</taxon>
    </lineage>
</organism>
<dbReference type="SUPFAM" id="SSF49363">
    <property type="entry name" value="Purple acid phosphatase, N-terminal domain"/>
    <property type="match status" value="1"/>
</dbReference>
<dbReference type="InterPro" id="IPR029052">
    <property type="entry name" value="Metallo-depent_PP-like"/>
</dbReference>
<dbReference type="PANTHER" id="PTHR22953">
    <property type="entry name" value="ACID PHOSPHATASE RELATED"/>
    <property type="match status" value="1"/>
</dbReference>
<keyword evidence="5" id="KW-1185">Reference proteome</keyword>
<accession>A0A6M5YFI6</accession>
<dbReference type="EMBL" id="CP053452">
    <property type="protein sequence ID" value="QJW92785.1"/>
    <property type="molecule type" value="Genomic_DNA"/>
</dbReference>
<evidence type="ECO:0000313" key="4">
    <source>
        <dbReference type="EMBL" id="QJW92785.1"/>
    </source>
</evidence>
<evidence type="ECO:0000256" key="1">
    <source>
        <dbReference type="ARBA" id="ARBA00022729"/>
    </source>
</evidence>
<proteinExistence type="predicted"/>
<dbReference type="InterPro" id="IPR015914">
    <property type="entry name" value="PAPs_N"/>
</dbReference>
<dbReference type="Gene3D" id="3.60.21.10">
    <property type="match status" value="1"/>
</dbReference>
<dbReference type="PANTHER" id="PTHR22953:SF153">
    <property type="entry name" value="PURPLE ACID PHOSPHATASE"/>
    <property type="match status" value="1"/>
</dbReference>
<feature type="domain" description="Purple acid phosphatase N-terminal" evidence="3">
    <location>
        <begin position="37"/>
        <end position="124"/>
    </location>
</feature>
<dbReference type="InterPro" id="IPR006311">
    <property type="entry name" value="TAT_signal"/>
</dbReference>
<protein>
    <recommendedName>
        <fullName evidence="6">Calcineurin-like phosphoesterase domain-containing protein</fullName>
    </recommendedName>
</protein>
<keyword evidence="1" id="KW-0732">Signal</keyword>
<dbReference type="PROSITE" id="PS51318">
    <property type="entry name" value="TAT"/>
    <property type="match status" value="1"/>
</dbReference>
<dbReference type="Pfam" id="PF00149">
    <property type="entry name" value="Metallophos"/>
    <property type="match status" value="1"/>
</dbReference>
<feature type="domain" description="Calcineurin-like phosphoesterase" evidence="2">
    <location>
        <begin position="146"/>
        <end position="327"/>
    </location>
</feature>
<dbReference type="Proteomes" id="UP000503447">
    <property type="component" value="Chromosome"/>
</dbReference>
<name>A0A6M5YFI6_9BACT</name>
<dbReference type="AlphaFoldDB" id="A0A6M5YFI6"/>
<dbReference type="CDD" id="cd00063">
    <property type="entry name" value="FN3"/>
    <property type="match status" value="1"/>
</dbReference>
<dbReference type="InterPro" id="IPR008963">
    <property type="entry name" value="Purple_acid_Pase-like_N"/>
</dbReference>
<reference evidence="5" key="1">
    <citation type="submission" date="2020-05" db="EMBL/GenBank/DDBJ databases">
        <title>Frigoriglobus tundricola gen. nov., sp. nov., a psychrotolerant cellulolytic planctomycete of the family Gemmataceae with two divergent copies of 16S rRNA gene.</title>
        <authorList>
            <person name="Kulichevskaya I.S."/>
            <person name="Ivanova A.A."/>
            <person name="Naumoff D.G."/>
            <person name="Beletsky A.V."/>
            <person name="Rijpstra W.I.C."/>
            <person name="Sinninghe Damste J.S."/>
            <person name="Mardanov A.V."/>
            <person name="Ravin N.V."/>
            <person name="Dedysh S.N."/>
        </authorList>
    </citation>
    <scope>NUCLEOTIDE SEQUENCE [LARGE SCALE GENOMIC DNA]</scope>
    <source>
        <strain evidence="5">PL17</strain>
    </source>
</reference>
<evidence type="ECO:0000313" key="5">
    <source>
        <dbReference type="Proteomes" id="UP000503447"/>
    </source>
</evidence>
<sequence>MLAVDRRSFLGTSIPGLAAALVGPALVRAGAPSAQRPDTLFLTWQRDPTTTITVQWIGTQSEVPDVYVSKWGATGAAWSATHASVRPFPLTNLRVFRVEVTGLLPDTEYQFRIGTQPATYRFRTMPVKATDTFSFVSGGDCGVNAHAAVVNALAAKQDPRFVVIGGDLAYDNGSSPESVLGFLRSYNRHMTDSAGRLVPMLACVGNHEVAGGYSRSRADAPLFLSLFDGLFRDTSYAALDFGDYLSLVLLDTGHVSAIGGDQTDWLRKVLSERADRPHLIVANHVPAYPSYRAPDGSDGTGADNRKYWCPLFERYGVDAVLEHHDHTFKRTHPLTGGLRNRYGVPYLGDGSWGQLRAPNSPEKRPYLAAVGQAYHMTVHRLEGEQRYHIAMEEGGKLADAYSTCGKRPAKKG</sequence>
<dbReference type="InterPro" id="IPR039331">
    <property type="entry name" value="PAPs-like"/>
</dbReference>
<evidence type="ECO:0000259" key="2">
    <source>
        <dbReference type="Pfam" id="PF00149"/>
    </source>
</evidence>
<dbReference type="InterPro" id="IPR004843">
    <property type="entry name" value="Calcineurin-like_PHP"/>
</dbReference>
<dbReference type="Pfam" id="PF16656">
    <property type="entry name" value="Pur_ac_phosph_N"/>
    <property type="match status" value="1"/>
</dbReference>
<dbReference type="Gene3D" id="2.60.40.380">
    <property type="entry name" value="Purple acid phosphatase-like, N-terminal"/>
    <property type="match status" value="1"/>
</dbReference>
<dbReference type="GO" id="GO:0046872">
    <property type="term" value="F:metal ion binding"/>
    <property type="evidence" value="ECO:0007669"/>
    <property type="project" value="InterPro"/>
</dbReference>
<dbReference type="SUPFAM" id="SSF56300">
    <property type="entry name" value="Metallo-dependent phosphatases"/>
    <property type="match status" value="1"/>
</dbReference>
<dbReference type="KEGG" id="ftj:FTUN_0282"/>
<evidence type="ECO:0008006" key="6">
    <source>
        <dbReference type="Google" id="ProtNLM"/>
    </source>
</evidence>
<gene>
    <name evidence="4" type="ORF">FTUN_0282</name>
</gene>
<dbReference type="GO" id="GO:0003993">
    <property type="term" value="F:acid phosphatase activity"/>
    <property type="evidence" value="ECO:0007669"/>
    <property type="project" value="InterPro"/>
</dbReference>
<dbReference type="InterPro" id="IPR003961">
    <property type="entry name" value="FN3_dom"/>
</dbReference>
<evidence type="ECO:0000259" key="3">
    <source>
        <dbReference type="Pfam" id="PF16656"/>
    </source>
</evidence>
<dbReference type="RefSeq" id="WP_171469118.1">
    <property type="nucleotide sequence ID" value="NZ_CP053452.2"/>
</dbReference>